<proteinExistence type="predicted"/>
<dbReference type="InterPro" id="IPR023811">
    <property type="entry name" value="CHP04076"/>
</dbReference>
<sequence>MKSLLIRVKEIRGVCTNHVVGDCFRVDGGRLSFPGRNKHVCIYALSSLLPLIPAKQRNIVEENDWLPRTKLVQCPDPNGIVIWEIVELRESTQKEAE</sequence>
<gene>
    <name evidence="1" type="ORF">ENT87_01390</name>
    <name evidence="2" type="ORF">ENU30_02310</name>
</gene>
<dbReference type="EMBL" id="DTAI01000046">
    <property type="protein sequence ID" value="HGN36193.1"/>
    <property type="molecule type" value="Genomic_DNA"/>
</dbReference>
<evidence type="ECO:0000313" key="1">
    <source>
        <dbReference type="EMBL" id="HGN36193.1"/>
    </source>
</evidence>
<dbReference type="AlphaFoldDB" id="A0A7J3I6B9"/>
<accession>A0A7J3I6B9</accession>
<comment type="caution">
    <text evidence="1">The sequence shown here is derived from an EMBL/GenBank/DDBJ whole genome shotgun (WGS) entry which is preliminary data.</text>
</comment>
<dbReference type="EMBL" id="DTBZ01000055">
    <property type="protein sequence ID" value="HGQ17802.1"/>
    <property type="molecule type" value="Genomic_DNA"/>
</dbReference>
<organism evidence="1">
    <name type="scientific">Ignisphaera aggregans</name>
    <dbReference type="NCBI Taxonomy" id="334771"/>
    <lineage>
        <taxon>Archaea</taxon>
        <taxon>Thermoproteota</taxon>
        <taxon>Thermoprotei</taxon>
        <taxon>Desulfurococcales</taxon>
        <taxon>Desulfurococcaceae</taxon>
        <taxon>Ignisphaera</taxon>
    </lineage>
</organism>
<evidence type="ECO:0000313" key="2">
    <source>
        <dbReference type="EMBL" id="HGQ17802.1"/>
    </source>
</evidence>
<name>A0A7J3I6B9_9CREN</name>
<dbReference type="NCBIfam" id="TIGR04076">
    <property type="entry name" value="TIGR04076 family protein"/>
    <property type="match status" value="1"/>
</dbReference>
<reference evidence="1" key="1">
    <citation type="journal article" date="2020" name="mSystems">
        <title>Genome- and Community-Level Interaction Insights into Carbon Utilization and Element Cycling Functions of Hydrothermarchaeota in Hydrothermal Sediment.</title>
        <authorList>
            <person name="Zhou Z."/>
            <person name="Liu Y."/>
            <person name="Xu W."/>
            <person name="Pan J."/>
            <person name="Luo Z.H."/>
            <person name="Li M."/>
        </authorList>
    </citation>
    <scope>NUCLEOTIDE SEQUENCE [LARGE SCALE GENOMIC DNA]</scope>
    <source>
        <strain evidence="1">SpSt-618</strain>
        <strain evidence="2">SpSt-657</strain>
    </source>
</reference>
<protein>
    <submittedName>
        <fullName evidence="1">TIGR04076 family protein</fullName>
    </submittedName>
</protein>